<keyword evidence="4" id="KW-1185">Reference proteome</keyword>
<evidence type="ECO:0000313" key="3">
    <source>
        <dbReference type="EMBL" id="TNV87108.1"/>
    </source>
</evidence>
<protein>
    <submittedName>
        <fullName evidence="3">Uncharacterized protein</fullName>
    </submittedName>
</protein>
<feature type="coiled-coil region" evidence="1">
    <location>
        <begin position="1416"/>
        <end position="1443"/>
    </location>
</feature>
<dbReference type="OrthoDB" id="311563at2759"/>
<evidence type="ECO:0000313" key="4">
    <source>
        <dbReference type="Proteomes" id="UP000785679"/>
    </source>
</evidence>
<proteinExistence type="predicted"/>
<gene>
    <name evidence="3" type="ORF">FGO68_gene15217</name>
</gene>
<comment type="caution">
    <text evidence="3">The sequence shown here is derived from an EMBL/GenBank/DDBJ whole genome shotgun (WGS) entry which is preliminary data.</text>
</comment>
<name>A0A8J8TAB3_HALGN</name>
<feature type="coiled-coil region" evidence="1">
    <location>
        <begin position="142"/>
        <end position="239"/>
    </location>
</feature>
<organism evidence="3 4">
    <name type="scientific">Halteria grandinella</name>
    <dbReference type="NCBI Taxonomy" id="5974"/>
    <lineage>
        <taxon>Eukaryota</taxon>
        <taxon>Sar</taxon>
        <taxon>Alveolata</taxon>
        <taxon>Ciliophora</taxon>
        <taxon>Intramacronucleata</taxon>
        <taxon>Spirotrichea</taxon>
        <taxon>Stichotrichia</taxon>
        <taxon>Sporadotrichida</taxon>
        <taxon>Halteriidae</taxon>
        <taxon>Halteria</taxon>
    </lineage>
</organism>
<sequence length="1611" mass="192785">MARTASFGADGQASNLHNNRQFREAQASYEEQIQALEGDKVSLMKRLNMVLSELESATHEKAAIGLRVADQERQAEELKRKLEEAASLKQVVNRDLQQQLNYERELNQRMHDELQRFEAEKESIFGKLKDTERVSEEFQRESNIIKANLQRKKDDLNRIEREHEENIQRLRELTHQLESLRGQEMHGKGEKRRLEDELGELTREKENLVRRMQDLSTRFDEYVTNMERERQEITRANRNHIKLLTAKLFYQTFSDMLRVRRKESFQAMQSCSQQLKKVETIVQRFVRVLSEHHTDAKRRYLKEWYRKAMNFTHENYKKLNLIDYNVAKKRKIQFFYTWRALFQKREKEAESKMHAVARLAKLTITSQNLVLRNKLCRWRDFVELRQYQGASLDSVLGRFKRREQRAAFVLWLSGVKAEQLQKRYETMSHLITEMTFKQRVFLSLRQACVQQRCERTQNKFKQWNQKCEQARDRKYYLNKKLMVERLAGVRTERLLKQVFDAIRYGNVLERYEATKARLGQEIPIRQELEIKRDQLIKSYRQKDKYNALRKCCIRYADAKYRALMVWKENIAYFKRIMSRTKLRLIEQHRRNLAKAFLRWREGSSRKTLLSLLLSTDDLLNENQELKNALQDCYTEEERLQQCKFRQQSLKVERLRNLLNRNAMKKAVEAWGSSAWWIKSIEGAVDKGSKVIQRRRMRNAFVRYKAKVREVKREAYVMERVQWFEMARGRKTKDLSFDAWLSAIKRWKTARTFLLRSIKGVDRLITNDAFTTWKGVLYQYRRDFYHGEIAELTRRQTEHTHQIADLNREIQINDSTRCHLESKLQSQSHKILANFVARFIHSNQARGFYTWVETLRETKTKGRFMYSTLTYWVKQHQGRAFRQWAEHTLGMREAELARDLEMKRAERKELERIKDEEDIAQTREIETLSSNLDHAIQVRDSLHANYEKAMNTHILRVRNNVYVNKRRNIFCIWAEYVKKEKNAVNLIGAIARRQLRMEVFSRIRLVARERFLEGNAERVCSNLFNMLKENILTKAFSRWRVRSYTEVVKEMYARRDHLISTRNRHIRECEIMEQHKQAKAFKILKQQKQRDVSNAWITMAKTLRALRVKKEICEANLRHIQAKNSTQKWMQRVKVTQYLRRKNQKAAEIYRMRTFTQCFKQWHLRVQITKTLLKKAFKFGRRIQSLALAEGFGQIVHFTKSFKERNRERKEHAVQSSFKILSRLLKKRMCDTFQDLRLRAQKKNFKQEYMARMLRHVLASRMRHFFGKWRHNSNRLALAETVNTEGDVVLERNEVRRNVKALKDFLGTQGYTDDDIGQYLSTKSDNQKQKMHRAIVGLFFRNSDFEIIPKALNQWKRWVQQRRLVKQWSRYCVNAMNHPLHWAFRKWKMGEEDAREKLKGVLKKDLIKKIIDDEMAIGSAQHRLQRMDEQIENLGIQRDSLLQHYIAGQRLALALGRNNQMRTLFRAFIRWKKETRDREQYLLLQQLENTNIMIQDLMAHVSRLEGIHTNLVQENDELRQAAMDGIEIAKAVQDLTREREMLSQDLQERASTIKRLIDDNNVLAHRLSVAQKEAEQLEDLNREALHGTSAVKNNGGAARGSSNPPAERDRYC</sequence>
<dbReference type="EMBL" id="RRYP01000626">
    <property type="protein sequence ID" value="TNV87108.1"/>
    <property type="molecule type" value="Genomic_DNA"/>
</dbReference>
<keyword evidence="1" id="KW-0175">Coiled coil</keyword>
<dbReference type="PANTHER" id="PTHR23159">
    <property type="entry name" value="CENTROSOMAL PROTEIN 2"/>
    <property type="match status" value="1"/>
</dbReference>
<dbReference type="PANTHER" id="PTHR23159:SF60">
    <property type="entry name" value="SPINDLE ASSEMBLY ABNORMAL PROTEIN 4"/>
    <property type="match status" value="1"/>
</dbReference>
<feature type="coiled-coil region" evidence="1">
    <location>
        <begin position="892"/>
        <end position="922"/>
    </location>
</feature>
<reference evidence="3" key="1">
    <citation type="submission" date="2019-06" db="EMBL/GenBank/DDBJ databases">
        <authorList>
            <person name="Zheng W."/>
        </authorList>
    </citation>
    <scope>NUCLEOTIDE SEQUENCE</scope>
    <source>
        <strain evidence="3">QDHG01</strain>
    </source>
</reference>
<evidence type="ECO:0000256" key="2">
    <source>
        <dbReference type="SAM" id="MobiDB-lite"/>
    </source>
</evidence>
<evidence type="ECO:0000256" key="1">
    <source>
        <dbReference type="SAM" id="Coils"/>
    </source>
</evidence>
<dbReference type="Proteomes" id="UP000785679">
    <property type="component" value="Unassembled WGS sequence"/>
</dbReference>
<feature type="coiled-coil region" evidence="1">
    <location>
        <begin position="19"/>
        <end position="95"/>
    </location>
</feature>
<feature type="region of interest" description="Disordered" evidence="2">
    <location>
        <begin position="1585"/>
        <end position="1611"/>
    </location>
</feature>
<accession>A0A8J8TAB3</accession>